<reference evidence="2" key="1">
    <citation type="submission" date="2022-11" db="UniProtKB">
        <authorList>
            <consortium name="WormBaseParasite"/>
        </authorList>
    </citation>
    <scope>IDENTIFICATION</scope>
</reference>
<dbReference type="WBParaSite" id="ES5_v2.g20044.t1">
    <property type="protein sequence ID" value="ES5_v2.g20044.t1"/>
    <property type="gene ID" value="ES5_v2.g20044"/>
</dbReference>
<protein>
    <submittedName>
        <fullName evidence="2">Antifreeze protein</fullName>
    </submittedName>
</protein>
<accession>A0AC34FSB3</accession>
<name>A0AC34FSB3_9BILA</name>
<evidence type="ECO:0000313" key="1">
    <source>
        <dbReference type="Proteomes" id="UP000887579"/>
    </source>
</evidence>
<sequence>MFASKTSTIFVIISMILLSLYASKASAASCNEVRAASENARINAEAACAKAAQIAINTAAGTKFVAKNACDDAKYIAKNIADEAAAAACF</sequence>
<organism evidence="1 2">
    <name type="scientific">Panagrolaimus sp. ES5</name>
    <dbReference type="NCBI Taxonomy" id="591445"/>
    <lineage>
        <taxon>Eukaryota</taxon>
        <taxon>Metazoa</taxon>
        <taxon>Ecdysozoa</taxon>
        <taxon>Nematoda</taxon>
        <taxon>Chromadorea</taxon>
        <taxon>Rhabditida</taxon>
        <taxon>Tylenchina</taxon>
        <taxon>Panagrolaimomorpha</taxon>
        <taxon>Panagrolaimoidea</taxon>
        <taxon>Panagrolaimidae</taxon>
        <taxon>Panagrolaimus</taxon>
    </lineage>
</organism>
<dbReference type="Proteomes" id="UP000887579">
    <property type="component" value="Unplaced"/>
</dbReference>
<evidence type="ECO:0000313" key="2">
    <source>
        <dbReference type="WBParaSite" id="ES5_v2.g20044.t1"/>
    </source>
</evidence>
<proteinExistence type="predicted"/>